<evidence type="ECO:0000256" key="5">
    <source>
        <dbReference type="ARBA" id="ARBA00023049"/>
    </source>
</evidence>
<dbReference type="InterPro" id="IPR020891">
    <property type="entry name" value="UPF0758_CS"/>
</dbReference>
<keyword evidence="1" id="KW-0645">Protease</keyword>
<dbReference type="Gene3D" id="3.40.140.10">
    <property type="entry name" value="Cytidine Deaminase, domain 2"/>
    <property type="match status" value="1"/>
</dbReference>
<dbReference type="InterPro" id="IPR025657">
    <property type="entry name" value="RadC_JAB"/>
</dbReference>
<gene>
    <name evidence="8" type="ORF">EU981_04755</name>
</gene>
<evidence type="ECO:0000256" key="2">
    <source>
        <dbReference type="ARBA" id="ARBA00022723"/>
    </source>
</evidence>
<keyword evidence="2" id="KW-0479">Metal-binding</keyword>
<dbReference type="InterPro" id="IPR037518">
    <property type="entry name" value="MPN"/>
</dbReference>
<proteinExistence type="inferred from homology"/>
<comment type="caution">
    <text evidence="8">The sequence shown here is derived from an EMBL/GenBank/DDBJ whole genome shotgun (WGS) entry which is preliminary data.</text>
</comment>
<accession>A0A937AF90</accession>
<comment type="similarity">
    <text evidence="6">Belongs to the UPF0758 family.</text>
</comment>
<dbReference type="GO" id="GO:0008237">
    <property type="term" value="F:metallopeptidase activity"/>
    <property type="evidence" value="ECO:0007669"/>
    <property type="project" value="UniProtKB-KW"/>
</dbReference>
<keyword evidence="5" id="KW-0482">Metalloprotease</keyword>
<evidence type="ECO:0000313" key="9">
    <source>
        <dbReference type="Proteomes" id="UP000736856"/>
    </source>
</evidence>
<dbReference type="InterPro" id="IPR001405">
    <property type="entry name" value="UPF0758"/>
</dbReference>
<dbReference type="SUPFAM" id="SSF47781">
    <property type="entry name" value="RuvA domain 2-like"/>
    <property type="match status" value="1"/>
</dbReference>
<evidence type="ECO:0000313" key="8">
    <source>
        <dbReference type="EMBL" id="MBL0849364.1"/>
    </source>
</evidence>
<protein>
    <submittedName>
        <fullName evidence="8">JAB domain-containing protein</fullName>
    </submittedName>
</protein>
<dbReference type="InterPro" id="IPR010994">
    <property type="entry name" value="RuvA_2-like"/>
</dbReference>
<evidence type="ECO:0000256" key="4">
    <source>
        <dbReference type="ARBA" id="ARBA00022833"/>
    </source>
</evidence>
<evidence type="ECO:0000256" key="1">
    <source>
        <dbReference type="ARBA" id="ARBA00022670"/>
    </source>
</evidence>
<dbReference type="SUPFAM" id="SSF102712">
    <property type="entry name" value="JAB1/MPN domain"/>
    <property type="match status" value="1"/>
</dbReference>
<dbReference type="PROSITE" id="PS50249">
    <property type="entry name" value="MPN"/>
    <property type="match status" value="1"/>
</dbReference>
<evidence type="ECO:0000259" key="7">
    <source>
        <dbReference type="PROSITE" id="PS50249"/>
    </source>
</evidence>
<dbReference type="GO" id="GO:0006508">
    <property type="term" value="P:proteolysis"/>
    <property type="evidence" value="ECO:0007669"/>
    <property type="project" value="UniProtKB-KW"/>
</dbReference>
<dbReference type="Gene3D" id="1.10.150.20">
    <property type="entry name" value="5' to 3' exonuclease, C-terminal subdomain"/>
    <property type="match status" value="1"/>
</dbReference>
<dbReference type="GO" id="GO:0046872">
    <property type="term" value="F:metal ion binding"/>
    <property type="evidence" value="ECO:0007669"/>
    <property type="project" value="UniProtKB-KW"/>
</dbReference>
<feature type="domain" description="MPN" evidence="7">
    <location>
        <begin position="113"/>
        <end position="235"/>
    </location>
</feature>
<dbReference type="EMBL" id="SEOL01000012">
    <property type="protein sequence ID" value="MBL0849364.1"/>
    <property type="molecule type" value="Genomic_DNA"/>
</dbReference>
<keyword evidence="3" id="KW-0378">Hydrolase</keyword>
<dbReference type="Proteomes" id="UP000736856">
    <property type="component" value="Unassembled WGS sequence"/>
</dbReference>
<dbReference type="Pfam" id="PF04002">
    <property type="entry name" value="RadC"/>
    <property type="match status" value="1"/>
</dbReference>
<dbReference type="PROSITE" id="PS01302">
    <property type="entry name" value="UPF0758"/>
    <property type="match status" value="1"/>
</dbReference>
<dbReference type="NCBIfam" id="NF000642">
    <property type="entry name" value="PRK00024.1"/>
    <property type="match status" value="1"/>
</dbReference>
<reference evidence="8" key="1">
    <citation type="submission" date="2019-02" db="EMBL/GenBank/DDBJ databases">
        <title>A novel Candidatus Liberibacter species associated with the New Zealand native fuchsia psyllid, Ctenarytaina fuchsiae.</title>
        <authorList>
            <person name="Thompson S.M."/>
            <person name="Jorgensen N."/>
            <person name="David C."/>
            <person name="Bulman S.R."/>
            <person name="Smith G.R."/>
        </authorList>
    </citation>
    <scope>NUCLEOTIDE SEQUENCE</scope>
    <source>
        <strain evidence="8">Oxford</strain>
    </source>
</reference>
<evidence type="ECO:0000256" key="6">
    <source>
        <dbReference type="RuleBase" id="RU003797"/>
    </source>
</evidence>
<keyword evidence="4" id="KW-0862">Zinc</keyword>
<name>A0A937AF90_9HYPH</name>
<organism evidence="8 9">
    <name type="scientific">Candidatus Liberibacter ctenarytainae</name>
    <dbReference type="NCBI Taxonomy" id="2020335"/>
    <lineage>
        <taxon>Bacteria</taxon>
        <taxon>Pseudomonadati</taxon>
        <taxon>Pseudomonadota</taxon>
        <taxon>Alphaproteobacteria</taxon>
        <taxon>Hyphomicrobiales</taxon>
        <taxon>Rhizobiaceae</taxon>
        <taxon>Liberibacter</taxon>
    </lineage>
</organism>
<evidence type="ECO:0000256" key="3">
    <source>
        <dbReference type="ARBA" id="ARBA00022801"/>
    </source>
</evidence>
<dbReference type="CDD" id="cd08071">
    <property type="entry name" value="MPN_DUF2466"/>
    <property type="match status" value="1"/>
</dbReference>
<dbReference type="PANTHER" id="PTHR30471:SF3">
    <property type="entry name" value="UPF0758 PROTEIN YEES-RELATED"/>
    <property type="match status" value="1"/>
</dbReference>
<dbReference type="NCBIfam" id="TIGR00608">
    <property type="entry name" value="radc"/>
    <property type="match status" value="1"/>
</dbReference>
<dbReference type="AlphaFoldDB" id="A0A937AF90"/>
<dbReference type="PANTHER" id="PTHR30471">
    <property type="entry name" value="DNA REPAIR PROTEIN RADC"/>
    <property type="match status" value="1"/>
</dbReference>
<sequence>MNETSVPPSNLHEINCSGHRKRLRNRFITGGESALADYEILELILFRIIPRRDTKSVAKALLKRFKTLGGVFGAPKHLLREVPGIGTTAALELQLISVVSQRILKGKIINTKVLDSWSTLLDYCKITLAYEEREQFRILFLNKNSILIADEIQSKGTVDHTPVYLREIVRRCLELSATAIILVHNHPSGNPTPSTADIEMTRDIVSTLDPLKIIVHDHIIVGKNSLVSFKGLRII</sequence>